<evidence type="ECO:0000313" key="2">
    <source>
        <dbReference type="Proteomes" id="UP001055879"/>
    </source>
</evidence>
<dbReference type="EMBL" id="CM042055">
    <property type="protein sequence ID" value="KAI3701435.1"/>
    <property type="molecule type" value="Genomic_DNA"/>
</dbReference>
<evidence type="ECO:0000313" key="1">
    <source>
        <dbReference type="EMBL" id="KAI3701435.1"/>
    </source>
</evidence>
<reference evidence="1 2" key="2">
    <citation type="journal article" date="2022" name="Mol. Ecol. Resour.">
        <title>The genomes of chicory, endive, great burdock and yacon provide insights into Asteraceae paleo-polyploidization history and plant inulin production.</title>
        <authorList>
            <person name="Fan W."/>
            <person name="Wang S."/>
            <person name="Wang H."/>
            <person name="Wang A."/>
            <person name="Jiang F."/>
            <person name="Liu H."/>
            <person name="Zhao H."/>
            <person name="Xu D."/>
            <person name="Zhang Y."/>
        </authorList>
    </citation>
    <scope>NUCLEOTIDE SEQUENCE [LARGE SCALE GENOMIC DNA]</scope>
    <source>
        <strain evidence="2">cv. Niubang</strain>
    </source>
</reference>
<comment type="caution">
    <text evidence="1">The sequence shown here is derived from an EMBL/GenBank/DDBJ whole genome shotgun (WGS) entry which is preliminary data.</text>
</comment>
<dbReference type="Proteomes" id="UP001055879">
    <property type="component" value="Linkage Group LG09"/>
</dbReference>
<proteinExistence type="predicted"/>
<gene>
    <name evidence="1" type="ORF">L6452_26508</name>
</gene>
<name>A0ACB8ZUT8_ARCLA</name>
<protein>
    <submittedName>
        <fullName evidence="1">Uncharacterized protein</fullName>
    </submittedName>
</protein>
<organism evidence="1 2">
    <name type="scientific">Arctium lappa</name>
    <name type="common">Greater burdock</name>
    <name type="synonym">Lappa major</name>
    <dbReference type="NCBI Taxonomy" id="4217"/>
    <lineage>
        <taxon>Eukaryota</taxon>
        <taxon>Viridiplantae</taxon>
        <taxon>Streptophyta</taxon>
        <taxon>Embryophyta</taxon>
        <taxon>Tracheophyta</taxon>
        <taxon>Spermatophyta</taxon>
        <taxon>Magnoliopsida</taxon>
        <taxon>eudicotyledons</taxon>
        <taxon>Gunneridae</taxon>
        <taxon>Pentapetalae</taxon>
        <taxon>asterids</taxon>
        <taxon>campanulids</taxon>
        <taxon>Asterales</taxon>
        <taxon>Asteraceae</taxon>
        <taxon>Carduoideae</taxon>
        <taxon>Cardueae</taxon>
        <taxon>Arctiinae</taxon>
        <taxon>Arctium</taxon>
    </lineage>
</organism>
<sequence>MQITKKKKKMKTKMILVLVVLLVYAINVHNVDAGIASGFTKICGQGGKICREIGGSGHDISRKLQNCRLPCARVKPLSSACIFACLKG</sequence>
<accession>A0ACB8ZUT8</accession>
<keyword evidence="2" id="KW-1185">Reference proteome</keyword>
<reference evidence="2" key="1">
    <citation type="journal article" date="2022" name="Mol. Ecol. Resour.">
        <title>The genomes of chicory, endive, great burdock and yacon provide insights into Asteraceae palaeo-polyploidization history and plant inulin production.</title>
        <authorList>
            <person name="Fan W."/>
            <person name="Wang S."/>
            <person name="Wang H."/>
            <person name="Wang A."/>
            <person name="Jiang F."/>
            <person name="Liu H."/>
            <person name="Zhao H."/>
            <person name="Xu D."/>
            <person name="Zhang Y."/>
        </authorList>
    </citation>
    <scope>NUCLEOTIDE SEQUENCE [LARGE SCALE GENOMIC DNA]</scope>
    <source>
        <strain evidence="2">cv. Niubang</strain>
    </source>
</reference>